<dbReference type="GO" id="GO:0005524">
    <property type="term" value="F:ATP binding"/>
    <property type="evidence" value="ECO:0007669"/>
    <property type="project" value="UniProtKB-KW"/>
</dbReference>
<reference evidence="7 8" key="2">
    <citation type="submission" date="2012-02" db="EMBL/GenBank/DDBJ databases">
        <title>Improved High-Quality Draft sequence of Desulfobacter postgatei 2ac9.</title>
        <authorList>
            <consortium name="US DOE Joint Genome Institute"/>
            <person name="Lucas S."/>
            <person name="Han J."/>
            <person name="Lapidus A."/>
            <person name="Cheng J.-F."/>
            <person name="Goodwin L."/>
            <person name="Pitluck S."/>
            <person name="Peters L."/>
            <person name="Ovchinnikova G."/>
            <person name="Held B."/>
            <person name="Detter J.C."/>
            <person name="Han C."/>
            <person name="Tapia R."/>
            <person name="Land M."/>
            <person name="Hauser L."/>
            <person name="Kyrpides N."/>
            <person name="Ivanova N."/>
            <person name="Pagani I."/>
            <person name="Orellana R."/>
            <person name="Lovley D."/>
            <person name="Woyke T."/>
        </authorList>
    </citation>
    <scope>NUCLEOTIDE SEQUENCE [LARGE SCALE GENOMIC DNA]</scope>
    <source>
        <strain evidence="7 8">2ac9</strain>
    </source>
</reference>
<reference evidence="7 8" key="1">
    <citation type="submission" date="2011-09" db="EMBL/GenBank/DDBJ databases">
        <authorList>
            <consortium name="US DOE Joint Genome Institute (JGI-PGF)"/>
            <person name="Lucas S."/>
            <person name="Han J."/>
            <person name="Lapidus A."/>
            <person name="Cheng J.-F."/>
            <person name="Goodwin L."/>
            <person name="Pitluck S."/>
            <person name="Peters L."/>
            <person name="Land M.L."/>
            <person name="Hauser L."/>
            <person name="Orellana R."/>
            <person name="Lovley D."/>
            <person name="Woyke T.J."/>
        </authorList>
    </citation>
    <scope>NUCLEOTIDE SEQUENCE [LARGE SCALE GENOMIC DNA]</scope>
    <source>
        <strain evidence="7 8">2ac9</strain>
    </source>
</reference>
<dbReference type="Gene3D" id="1.10.8.60">
    <property type="match status" value="1"/>
</dbReference>
<evidence type="ECO:0000256" key="1">
    <source>
        <dbReference type="ARBA" id="ARBA00022741"/>
    </source>
</evidence>
<feature type="domain" description="Sigma-54 factor interaction" evidence="6">
    <location>
        <begin position="146"/>
        <end position="375"/>
    </location>
</feature>
<dbReference type="eggNOG" id="COG2204">
    <property type="taxonomic scope" value="Bacteria"/>
</dbReference>
<dbReference type="FunFam" id="3.40.50.300:FF:000006">
    <property type="entry name" value="DNA-binding transcriptional regulator NtrC"/>
    <property type="match status" value="1"/>
</dbReference>
<dbReference type="Gene3D" id="3.40.50.300">
    <property type="entry name" value="P-loop containing nucleotide triphosphate hydrolases"/>
    <property type="match status" value="1"/>
</dbReference>
<evidence type="ECO:0000313" key="8">
    <source>
        <dbReference type="Proteomes" id="UP000005778"/>
    </source>
</evidence>
<dbReference type="Pfam" id="PF02954">
    <property type="entry name" value="HTH_8"/>
    <property type="match status" value="1"/>
</dbReference>
<sequence>MKNIGDRKLNLISFANPIAGTGLLNQIARLDYDVNLIKSLNEMNRCKNRELPATNPMVIFLGDNNNPEPLFVDSLQSNHEFPSLAVLEAKTPTWNDKILDLCNDFLIWPCSDRELTHRLDRMISLSDQQELEIDEDLTDTFSRHGLLGRSPSFVKVLRSIQQILNHDVTVLIDGATGTGKELVARVLHYCGPRKGCPFVPVNCGSIPDSLFENEFFGHARGAFTDAKSASEGLIEQAQEGTLFLDEIEALSAKGQVSLLRFLQSHEYRPLGSKQIKRADVRIIAATNTNLNKLVDTQKFRRDLWYRLNIVQLGLPSLCEREEDIELLANHFLQVFTKQYNLEKKTLHPSTIFHLYRHHWPGNIRELENFIHRSVLMANNHSQIVADPSSWDSSPEVPDVSLRFRQAKAEMISRFERAYLMSLMEETQGNVSKAAKLSGKERRALGKLLKKHGIDRKYYLTG</sequence>
<keyword evidence="4 7" id="KW-0238">DNA-binding</keyword>
<dbReference type="PROSITE" id="PS00688">
    <property type="entry name" value="SIGMA54_INTERACT_3"/>
    <property type="match status" value="1"/>
</dbReference>
<dbReference type="PROSITE" id="PS50045">
    <property type="entry name" value="SIGMA54_INTERACT_4"/>
    <property type="match status" value="1"/>
</dbReference>
<keyword evidence="3" id="KW-0805">Transcription regulation</keyword>
<keyword evidence="8" id="KW-1185">Reference proteome</keyword>
<dbReference type="InterPro" id="IPR002078">
    <property type="entry name" value="Sigma_54_int"/>
</dbReference>
<dbReference type="InterPro" id="IPR009057">
    <property type="entry name" value="Homeodomain-like_sf"/>
</dbReference>
<dbReference type="SMART" id="SM00382">
    <property type="entry name" value="AAA"/>
    <property type="match status" value="1"/>
</dbReference>
<dbReference type="CDD" id="cd00009">
    <property type="entry name" value="AAA"/>
    <property type="match status" value="1"/>
</dbReference>
<keyword evidence="5" id="KW-0804">Transcription</keyword>
<evidence type="ECO:0000256" key="3">
    <source>
        <dbReference type="ARBA" id="ARBA00023015"/>
    </source>
</evidence>
<proteinExistence type="predicted"/>
<dbReference type="PANTHER" id="PTHR32071">
    <property type="entry name" value="TRANSCRIPTIONAL REGULATORY PROTEIN"/>
    <property type="match status" value="1"/>
</dbReference>
<dbReference type="InterPro" id="IPR027417">
    <property type="entry name" value="P-loop_NTPase"/>
</dbReference>
<dbReference type="InterPro" id="IPR002197">
    <property type="entry name" value="HTH_Fis"/>
</dbReference>
<dbReference type="PRINTS" id="PR01590">
    <property type="entry name" value="HTHFIS"/>
</dbReference>
<evidence type="ECO:0000256" key="5">
    <source>
        <dbReference type="ARBA" id="ARBA00023163"/>
    </source>
</evidence>
<dbReference type="HOGENOM" id="CLU_000445_0_7_7"/>
<dbReference type="RefSeq" id="WP_004075612.1">
    <property type="nucleotide sequence ID" value="NZ_CM001488.1"/>
</dbReference>
<gene>
    <name evidence="7" type="ORF">DespoDRAFT_03685</name>
</gene>
<dbReference type="STRING" id="879212.DespoDRAFT_03685"/>
<dbReference type="InterPro" id="IPR025943">
    <property type="entry name" value="Sigma_54_int_dom_ATP-bd_2"/>
</dbReference>
<dbReference type="Pfam" id="PF00158">
    <property type="entry name" value="Sigma54_activat"/>
    <property type="match status" value="1"/>
</dbReference>
<dbReference type="Proteomes" id="UP000005778">
    <property type="component" value="Chromosome"/>
</dbReference>
<dbReference type="SUPFAM" id="SSF46689">
    <property type="entry name" value="Homeodomain-like"/>
    <property type="match status" value="1"/>
</dbReference>
<dbReference type="Gene3D" id="1.10.10.60">
    <property type="entry name" value="Homeodomain-like"/>
    <property type="match status" value="1"/>
</dbReference>
<evidence type="ECO:0000259" key="6">
    <source>
        <dbReference type="PROSITE" id="PS50045"/>
    </source>
</evidence>
<keyword evidence="1" id="KW-0547">Nucleotide-binding</keyword>
<name>I5B7G2_9BACT</name>
<dbReference type="AlphaFoldDB" id="I5B7G2"/>
<dbReference type="InterPro" id="IPR003593">
    <property type="entry name" value="AAA+_ATPase"/>
</dbReference>
<dbReference type="EMBL" id="CM001488">
    <property type="protein sequence ID" value="EIM65425.1"/>
    <property type="molecule type" value="Genomic_DNA"/>
</dbReference>
<dbReference type="GO" id="GO:0006355">
    <property type="term" value="P:regulation of DNA-templated transcription"/>
    <property type="evidence" value="ECO:0007669"/>
    <property type="project" value="InterPro"/>
</dbReference>
<dbReference type="SUPFAM" id="SSF52540">
    <property type="entry name" value="P-loop containing nucleoside triphosphate hydrolases"/>
    <property type="match status" value="1"/>
</dbReference>
<dbReference type="GO" id="GO:0043565">
    <property type="term" value="F:sequence-specific DNA binding"/>
    <property type="evidence" value="ECO:0007669"/>
    <property type="project" value="InterPro"/>
</dbReference>
<dbReference type="InterPro" id="IPR058031">
    <property type="entry name" value="AAA_lid_NorR"/>
</dbReference>
<accession>I5B7G2</accession>
<evidence type="ECO:0000256" key="4">
    <source>
        <dbReference type="ARBA" id="ARBA00023125"/>
    </source>
</evidence>
<keyword evidence="2" id="KW-0067">ATP-binding</keyword>
<dbReference type="Pfam" id="PF25601">
    <property type="entry name" value="AAA_lid_14"/>
    <property type="match status" value="1"/>
</dbReference>
<evidence type="ECO:0000313" key="7">
    <source>
        <dbReference type="EMBL" id="EIM65425.1"/>
    </source>
</evidence>
<protein>
    <submittedName>
        <fullName evidence="7">Response regulator with CheY-like receiver, AAA-type ATPase, and DNA-binding domains</fullName>
    </submittedName>
</protein>
<dbReference type="InterPro" id="IPR025944">
    <property type="entry name" value="Sigma_54_int_dom_CS"/>
</dbReference>
<dbReference type="PROSITE" id="PS00676">
    <property type="entry name" value="SIGMA54_INTERACT_2"/>
    <property type="match status" value="1"/>
</dbReference>
<evidence type="ECO:0000256" key="2">
    <source>
        <dbReference type="ARBA" id="ARBA00022840"/>
    </source>
</evidence>
<organism evidence="7 8">
    <name type="scientific">Desulfobacter postgatei 2ac9</name>
    <dbReference type="NCBI Taxonomy" id="879212"/>
    <lineage>
        <taxon>Bacteria</taxon>
        <taxon>Pseudomonadati</taxon>
        <taxon>Thermodesulfobacteriota</taxon>
        <taxon>Desulfobacteria</taxon>
        <taxon>Desulfobacterales</taxon>
        <taxon>Desulfobacteraceae</taxon>
        <taxon>Desulfobacter</taxon>
    </lineage>
</organism>